<dbReference type="AlphaFoldDB" id="A0A7S3CL99"/>
<dbReference type="EMBL" id="HBIA01006515">
    <property type="protein sequence ID" value="CAE0231521.1"/>
    <property type="molecule type" value="Transcribed_RNA"/>
</dbReference>
<dbReference type="InterPro" id="IPR009091">
    <property type="entry name" value="RCC1/BLIP-II"/>
</dbReference>
<feature type="region of interest" description="Disordered" evidence="1">
    <location>
        <begin position="86"/>
        <end position="142"/>
    </location>
</feature>
<proteinExistence type="predicted"/>
<evidence type="ECO:0008006" key="3">
    <source>
        <dbReference type="Google" id="ProtNLM"/>
    </source>
</evidence>
<protein>
    <recommendedName>
        <fullName evidence="3">Regulator of chromosome condensation</fullName>
    </recommendedName>
</protein>
<evidence type="ECO:0000313" key="2">
    <source>
        <dbReference type="EMBL" id="CAE0231521.1"/>
    </source>
</evidence>
<dbReference type="Gene3D" id="2.130.10.30">
    <property type="entry name" value="Regulator of chromosome condensation 1/beta-lactamase-inhibitor protein II"/>
    <property type="match status" value="1"/>
</dbReference>
<feature type="compositionally biased region" description="Basic and acidic residues" evidence="1">
    <location>
        <begin position="107"/>
        <end position="118"/>
    </location>
</feature>
<accession>A0A7S3CL99</accession>
<name>A0A7S3CL99_9SPIT</name>
<reference evidence="2" key="1">
    <citation type="submission" date="2021-01" db="EMBL/GenBank/DDBJ databases">
        <authorList>
            <person name="Corre E."/>
            <person name="Pelletier E."/>
            <person name="Niang G."/>
            <person name="Scheremetjew M."/>
            <person name="Finn R."/>
            <person name="Kale V."/>
            <person name="Holt S."/>
            <person name="Cochrane G."/>
            <person name="Meng A."/>
            <person name="Brown T."/>
            <person name="Cohen L."/>
        </authorList>
    </citation>
    <scope>NUCLEOTIDE SEQUENCE</scope>
    <source>
        <strain evidence="2">Ras09</strain>
    </source>
</reference>
<evidence type="ECO:0000256" key="1">
    <source>
        <dbReference type="SAM" id="MobiDB-lite"/>
    </source>
</evidence>
<organism evidence="2">
    <name type="scientific">Strombidium rassoulzadegani</name>
    <dbReference type="NCBI Taxonomy" id="1082188"/>
    <lineage>
        <taxon>Eukaryota</taxon>
        <taxon>Sar</taxon>
        <taxon>Alveolata</taxon>
        <taxon>Ciliophora</taxon>
        <taxon>Intramacronucleata</taxon>
        <taxon>Spirotrichea</taxon>
        <taxon>Oligotrichia</taxon>
        <taxon>Strombidiidae</taxon>
        <taxon>Strombidium</taxon>
    </lineage>
</organism>
<sequence>MRFDNRFIFTPKPQPLIGLMGVKTNKLECGKEHVMLLTQDRQLYVWGSNEQGQLGIPKPKTRKRIEITTYLDQEELFTGLSEIDQHSSRLNNQSKQSSPKNSKQHNLNKDGLDGHPNDRGSLNRNREPEDGAQNQDLNSSPSKNIQQVNFQQSNMGGNSDKGTSGINSPVRQVQQISKHFVGIPTKVDQILGKIEDVTCGEKNSFAIVKI</sequence>
<feature type="compositionally biased region" description="Polar residues" evidence="1">
    <location>
        <begin position="132"/>
        <end position="142"/>
    </location>
</feature>
<dbReference type="SUPFAM" id="SSF50985">
    <property type="entry name" value="RCC1/BLIP-II"/>
    <property type="match status" value="1"/>
</dbReference>
<gene>
    <name evidence="2" type="ORF">SRAS04492_LOCUS3319</name>
</gene>
<dbReference type="Pfam" id="PF13540">
    <property type="entry name" value="RCC1_2"/>
    <property type="match status" value="1"/>
</dbReference>
<feature type="compositionally biased region" description="Low complexity" evidence="1">
    <location>
        <begin position="91"/>
        <end position="101"/>
    </location>
</feature>